<keyword evidence="1 3" id="KW-0853">WD repeat</keyword>
<dbReference type="OrthoDB" id="6252103at2759"/>
<dbReference type="GO" id="GO:0005814">
    <property type="term" value="C:centriole"/>
    <property type="evidence" value="ECO:0007669"/>
    <property type="project" value="TreeGrafter"/>
</dbReference>
<dbReference type="InterPro" id="IPR011047">
    <property type="entry name" value="Quinoprotein_ADH-like_sf"/>
</dbReference>
<dbReference type="EMBL" id="CACVKT020000784">
    <property type="protein sequence ID" value="CAC5362993.1"/>
    <property type="molecule type" value="Genomic_DNA"/>
</dbReference>
<dbReference type="FunFam" id="2.130.10.10:FF:003525">
    <property type="entry name" value="WD repeat domain 90"/>
    <property type="match status" value="1"/>
</dbReference>
<evidence type="ECO:0000256" key="1">
    <source>
        <dbReference type="ARBA" id="ARBA00022574"/>
    </source>
</evidence>
<dbReference type="PANTHER" id="PTHR13720:SF24">
    <property type="entry name" value="WD REPEAT-CONTAINING PROTEIN 90"/>
    <property type="match status" value="1"/>
</dbReference>
<dbReference type="Pfam" id="PF23393">
    <property type="entry name" value="Beta-prop_WDR90_POC16_2nd"/>
    <property type="match status" value="1"/>
</dbReference>
<evidence type="ECO:0000259" key="5">
    <source>
        <dbReference type="Pfam" id="PF05018"/>
    </source>
</evidence>
<dbReference type="InterPro" id="IPR055441">
    <property type="entry name" value="Beta-prop_WDR90_POC16_2nd"/>
</dbReference>
<keyword evidence="2" id="KW-0677">Repeat</keyword>
<feature type="compositionally biased region" description="Basic residues" evidence="4">
    <location>
        <begin position="1148"/>
        <end position="1168"/>
    </location>
</feature>
<dbReference type="SMART" id="SM00320">
    <property type="entry name" value="WD40"/>
    <property type="match status" value="21"/>
</dbReference>
<dbReference type="FunFam" id="2.130.10.10:FF:001417">
    <property type="entry name" value="WD repeat domain 90"/>
    <property type="match status" value="1"/>
</dbReference>
<dbReference type="Gene3D" id="2.130.10.10">
    <property type="entry name" value="YVTN repeat-like/Quinoprotein amine dehydrogenase"/>
    <property type="match status" value="7"/>
</dbReference>
<organism evidence="8 9">
    <name type="scientific">Mytilus coruscus</name>
    <name type="common">Sea mussel</name>
    <dbReference type="NCBI Taxonomy" id="42192"/>
    <lineage>
        <taxon>Eukaryota</taxon>
        <taxon>Metazoa</taxon>
        <taxon>Spiralia</taxon>
        <taxon>Lophotrochozoa</taxon>
        <taxon>Mollusca</taxon>
        <taxon>Bivalvia</taxon>
        <taxon>Autobranchia</taxon>
        <taxon>Pteriomorphia</taxon>
        <taxon>Mytilida</taxon>
        <taxon>Mytiloidea</taxon>
        <taxon>Mytilidae</taxon>
        <taxon>Mytilinae</taxon>
        <taxon>Mytilus</taxon>
    </lineage>
</organism>
<sequence>MAHLWQHPYVNVFKHFNLQSWKKSTKEGEVSTVMDKTLKCTVYRITGSIPAGNYIQLPKAQSQSLGLTGRYFYLLFKPIPTKYFVVHIDVATQDNLIVRISFSNLFKEFKSTSTWLQFPFLCNASRGSVQAYASVGSKDHSGPAPMSTRWTVLCLDMNYILSMYLNRKFSYIKNVKLCANMLVKNMCTSDLLYEVGLTFEQAKKAGRVSHDVTPMPRDLAFPLLKGDKWDDLYDMIRFPNEGSRKPFDSIQFENIENSAVSEESSINSSQRVTPKKVDVSKCVSERISLIHNMTKPRQKAMKRIQVTKELPMIGVDDVDIHRDDEGEIHVFAHPTDDVVIHQDDRITGESVNVEKIRGTAHVPAARKTNYTALEPDPILKLRRIVGFGGATFKDALWSVDGSTVVYPCHAVVVAMKVSNGHQRFFIGHTDKVSCISMTGNSTMLASGQTGNLSVVRVWKFNTGDCLAMCKTHVHSLHCLSFAHKGNMLCGVGKDSQGKNMVVIWNTSKVMKNREITVTAKAHTDVDIVRLRVSAFDDTRMVSCGRDNIRLWRVKEGQLRSAPVNLGEHHSMEFTDVAFEAGYHADKDPSDRLVYACSRSGHIFEIELQKVAIRHVRRLLPNSSKSKDKDKQTFRSGPGIGLNCMSVNETFCVTGSDDGYLRLWPLDFAHVYLEAEHEGPVTSVDFSSDGLHILAGTCTGNLGMLDVTTRSYTTMMRSHTGRITGVAVDPYRKHLATVSEDHTIRVWDSETLQQLYDFSAPSECPCTISYHPSRQIFACGFENGIVRVFNVQTTSMMAEHKQHRGKVIGLSFAPTGDFLFSACSLGSLALYDATSDNFPLLRLLANTVARGERRGPQALSVSPDGRRMAFIGPSEFIVSVVDSKSLDEVLRIDISNINSSDSGKAVLDSAMRVYFAPQSLGHLLVTTANNKLLKFDARTGRILAEVNNIHRSGCSTLTVTDNGRYLATGGDKTIKIWDYNMKLDINFQVFIGHSENVSKIVFTPDCKNLLSVGEAVYMWDFLAVRPSSPTEGREIRETSFPFMDKTETIDDIINVSYRQDLPRTPPKPIMKSPGDRRAHYSPSRQSKTASFSRIDDLSSIHKPSTETEFSDKEEVVLAGPELRERYDAISDSDSVDSGPRTGIGSRSKVQQHKKRTPVKKKRAPSRGRTPKKDRNSDSHKPTCKKHFQQRERFYGLAQRRYIAPPNQAGVHLKSIIGYNGNAKNSLIWQADTGLFVYTTGCVLIVEDLNTGHQKHLTGHTEEISTLSLQNDCQVLASASGSFGMSPSQIIIWDLEHYLCRKVLNHHEFDIQCLAYSRDDRFLISVGDYRDCSIVVWSTNNYEILTTSRAASPVHELKWDPYTVNEFATVGQNGTVLFWLLDETTTDVCLNVHEAEVPEELLEGHHKDVESVDFTAMEYAGDSTLYISTSSGKVSAWDTRHNTCFIHWEADKSEIDVIMCRSGRLLTGSVGKNLRVWSIVGVGELKLPGDHNSMRTGGLTMEDEMNLDGSIVTAAFDEALDMGIVGTNSGTLWYINWPERTSIRLVSSHMAKVNNLSLCNSENFASCADDGSVRVWSIDTREQTLQFQVLDQACTCIAFSPVKPDGIVRTTVSNTDSAPVTAHQKIDAKFMPLIAAGYSDGTVRVFDINKAEMILKMHPHAVAVTAISFSLDGRMVITGGSDGLIAISSPTTGMTVRVISDHKGAPITNIDVTLCQEQELSVSAPQLWLATSADRRVSVWSADWSKDFCELVDWLTFPAPAFTPDGTVIAKQDQKGLYSQLPPSIAKFSPEESDIIVYVGYGMEKCIQFYSLSERKVLRKQALTHWPMCMDLAQSTALVSLGANERVMKLLDYYEGSFQDFVGHSDSINFVKFSPDSKYLLTVSHSEIFIWEVQV</sequence>
<feature type="compositionally biased region" description="Polar residues" evidence="4">
    <location>
        <begin position="1081"/>
        <end position="1090"/>
    </location>
</feature>
<evidence type="ECO:0000259" key="7">
    <source>
        <dbReference type="Pfam" id="PF23393"/>
    </source>
</evidence>
<feature type="repeat" description="WD" evidence="3">
    <location>
        <begin position="1859"/>
        <end position="1893"/>
    </location>
</feature>
<dbReference type="InterPro" id="IPR050630">
    <property type="entry name" value="WD_repeat_EMAP"/>
</dbReference>
<feature type="compositionally biased region" description="Basic and acidic residues" evidence="4">
    <location>
        <begin position="1092"/>
        <end position="1127"/>
    </location>
</feature>
<dbReference type="InterPro" id="IPR055440">
    <property type="entry name" value="Beta-prop_WDR90_4th"/>
</dbReference>
<dbReference type="SUPFAM" id="SSF50998">
    <property type="entry name" value="Quinoprotein alcohol dehydrogenase-like"/>
    <property type="match status" value="1"/>
</dbReference>
<gene>
    <name evidence="8" type="ORF">MCOR_4571</name>
</gene>
<dbReference type="InterPro" id="IPR001680">
    <property type="entry name" value="WD40_rpt"/>
</dbReference>
<accession>A0A6J8AAH6</accession>
<evidence type="ECO:0000313" key="9">
    <source>
        <dbReference type="Proteomes" id="UP000507470"/>
    </source>
</evidence>
<dbReference type="InterPro" id="IPR036322">
    <property type="entry name" value="WD40_repeat_dom_sf"/>
</dbReference>
<name>A0A6J8AAH6_MYTCO</name>
<dbReference type="PROSITE" id="PS50082">
    <property type="entry name" value="WD_REPEATS_2"/>
    <property type="match status" value="4"/>
</dbReference>
<evidence type="ECO:0000256" key="2">
    <source>
        <dbReference type="ARBA" id="ARBA00022737"/>
    </source>
</evidence>
<evidence type="ECO:0000256" key="4">
    <source>
        <dbReference type="SAM" id="MobiDB-lite"/>
    </source>
</evidence>
<dbReference type="SUPFAM" id="SSF50978">
    <property type="entry name" value="WD40 repeat-like"/>
    <property type="match status" value="3"/>
</dbReference>
<feature type="repeat" description="WD" evidence="3">
    <location>
        <begin position="1655"/>
        <end position="1685"/>
    </location>
</feature>
<proteinExistence type="predicted"/>
<evidence type="ECO:0000256" key="3">
    <source>
        <dbReference type="PROSITE-ProRule" id="PRU00221"/>
    </source>
</evidence>
<feature type="domain" description="CFA20" evidence="5">
    <location>
        <begin position="3"/>
        <end position="123"/>
    </location>
</feature>
<dbReference type="InterPro" id="IPR015943">
    <property type="entry name" value="WD40/YVTN_repeat-like_dom_sf"/>
</dbReference>
<dbReference type="PANTHER" id="PTHR13720">
    <property type="entry name" value="WD-40 REPEAT PROTEIN"/>
    <property type="match status" value="1"/>
</dbReference>
<feature type="region of interest" description="Disordered" evidence="4">
    <location>
        <begin position="1057"/>
        <end position="1184"/>
    </location>
</feature>
<feature type="domain" description="CFA20" evidence="5">
    <location>
        <begin position="141"/>
        <end position="194"/>
    </location>
</feature>
<dbReference type="FunFam" id="2.130.10.10:FF:001066">
    <property type="entry name" value="WD repeat domain 90"/>
    <property type="match status" value="1"/>
</dbReference>
<feature type="compositionally biased region" description="Basic and acidic residues" evidence="4">
    <location>
        <begin position="1169"/>
        <end position="1179"/>
    </location>
</feature>
<evidence type="ECO:0000259" key="6">
    <source>
        <dbReference type="Pfam" id="PF23342"/>
    </source>
</evidence>
<keyword evidence="9" id="KW-1185">Reference proteome</keyword>
<protein>
    <submittedName>
        <fullName evidence="8">WD repeat-containing protein 90</fullName>
    </submittedName>
</protein>
<feature type="repeat" description="WD" evidence="3">
    <location>
        <begin position="715"/>
        <end position="756"/>
    </location>
</feature>
<dbReference type="Pfam" id="PF23342">
    <property type="entry name" value="WDR90_beta-prop_4th"/>
    <property type="match status" value="1"/>
</dbReference>
<dbReference type="Pfam" id="PF05018">
    <property type="entry name" value="CFA20_dom"/>
    <property type="match status" value="2"/>
</dbReference>
<feature type="domain" description="WDR90 4th beta-propeller" evidence="6">
    <location>
        <begin position="1550"/>
        <end position="1892"/>
    </location>
</feature>
<evidence type="ECO:0000313" key="8">
    <source>
        <dbReference type="EMBL" id="CAC5362993.1"/>
    </source>
</evidence>
<dbReference type="Pfam" id="PF00400">
    <property type="entry name" value="WD40"/>
    <property type="match status" value="4"/>
</dbReference>
<dbReference type="PROSITE" id="PS50294">
    <property type="entry name" value="WD_REPEATS_REGION"/>
    <property type="match status" value="2"/>
</dbReference>
<dbReference type="InterPro" id="IPR007714">
    <property type="entry name" value="CFA20_dom"/>
</dbReference>
<feature type="domain" description="WDR90/POC16 second beta-propeller" evidence="7">
    <location>
        <begin position="726"/>
        <end position="1019"/>
    </location>
</feature>
<dbReference type="Proteomes" id="UP000507470">
    <property type="component" value="Unassembled WGS sequence"/>
</dbReference>
<feature type="repeat" description="WD" evidence="3">
    <location>
        <begin position="1544"/>
        <end position="1584"/>
    </location>
</feature>
<reference evidence="8 9" key="1">
    <citation type="submission" date="2020-06" db="EMBL/GenBank/DDBJ databases">
        <authorList>
            <person name="Li R."/>
            <person name="Bekaert M."/>
        </authorList>
    </citation>
    <scope>NUCLEOTIDE SEQUENCE [LARGE SCALE GENOMIC DNA]</scope>
    <source>
        <strain evidence="9">wild</strain>
    </source>
</reference>